<keyword evidence="3" id="KW-1185">Reference proteome</keyword>
<evidence type="ECO:0000313" key="2">
    <source>
        <dbReference type="EMBL" id="MFC4701315.1"/>
    </source>
</evidence>
<dbReference type="Pfam" id="PF01965">
    <property type="entry name" value="DJ-1_PfpI"/>
    <property type="match status" value="1"/>
</dbReference>
<dbReference type="PANTHER" id="PTHR43130">
    <property type="entry name" value="ARAC-FAMILY TRANSCRIPTIONAL REGULATOR"/>
    <property type="match status" value="1"/>
</dbReference>
<keyword evidence="2" id="KW-0456">Lyase</keyword>
<dbReference type="InterPro" id="IPR002818">
    <property type="entry name" value="DJ-1/PfpI"/>
</dbReference>
<dbReference type="SUPFAM" id="SSF52317">
    <property type="entry name" value="Class I glutamine amidotransferase-like"/>
    <property type="match status" value="1"/>
</dbReference>
<dbReference type="Gene3D" id="3.40.50.880">
    <property type="match status" value="1"/>
</dbReference>
<comment type="caution">
    <text evidence="2">The sequence shown here is derived from an EMBL/GenBank/DDBJ whole genome shotgun (WGS) entry which is preliminary data.</text>
</comment>
<dbReference type="InterPro" id="IPR052158">
    <property type="entry name" value="INH-QAR"/>
</dbReference>
<dbReference type="PANTHER" id="PTHR43130:SF2">
    <property type="entry name" value="DJ-1_PFPI DOMAIN-CONTAINING PROTEIN"/>
    <property type="match status" value="1"/>
</dbReference>
<name>A0ABV9LZM5_9ALTE</name>
<dbReference type="RefSeq" id="WP_382409684.1">
    <property type="nucleotide sequence ID" value="NZ_JBHSGU010000009.1"/>
</dbReference>
<evidence type="ECO:0000259" key="1">
    <source>
        <dbReference type="Pfam" id="PF01965"/>
    </source>
</evidence>
<dbReference type="EC" id="4.2.1.-" evidence="2"/>
<dbReference type="InterPro" id="IPR029062">
    <property type="entry name" value="Class_I_gatase-like"/>
</dbReference>
<dbReference type="Proteomes" id="UP001595897">
    <property type="component" value="Unassembled WGS sequence"/>
</dbReference>
<feature type="domain" description="DJ-1/PfpI" evidence="1">
    <location>
        <begin position="5"/>
        <end position="165"/>
    </location>
</feature>
<dbReference type="GO" id="GO:0016829">
    <property type="term" value="F:lyase activity"/>
    <property type="evidence" value="ECO:0007669"/>
    <property type="project" value="UniProtKB-KW"/>
</dbReference>
<dbReference type="CDD" id="cd03139">
    <property type="entry name" value="GATase1_PfpI_2"/>
    <property type="match status" value="1"/>
</dbReference>
<reference evidence="3" key="1">
    <citation type="journal article" date="2019" name="Int. J. Syst. Evol. Microbiol.">
        <title>The Global Catalogue of Microorganisms (GCM) 10K type strain sequencing project: providing services to taxonomists for standard genome sequencing and annotation.</title>
        <authorList>
            <consortium name="The Broad Institute Genomics Platform"/>
            <consortium name="The Broad Institute Genome Sequencing Center for Infectious Disease"/>
            <person name="Wu L."/>
            <person name="Ma J."/>
        </authorList>
    </citation>
    <scope>NUCLEOTIDE SEQUENCE [LARGE SCALE GENOMIC DNA]</scope>
    <source>
        <strain evidence="3">KACC 12507</strain>
    </source>
</reference>
<protein>
    <submittedName>
        <fullName evidence="2">DJ-1/PfpI family protein</fullName>
        <ecNumber evidence="2">4.2.1.-</ecNumber>
    </submittedName>
</protein>
<evidence type="ECO:0000313" key="3">
    <source>
        <dbReference type="Proteomes" id="UP001595897"/>
    </source>
</evidence>
<proteinExistence type="predicted"/>
<dbReference type="EMBL" id="JBHSGU010000009">
    <property type="protein sequence ID" value="MFC4701315.1"/>
    <property type="molecule type" value="Genomic_DNA"/>
</dbReference>
<accession>A0ABV9LZM5</accession>
<organism evidence="2 3">
    <name type="scientific">Glaciecola siphonariae</name>
    <dbReference type="NCBI Taxonomy" id="521012"/>
    <lineage>
        <taxon>Bacteria</taxon>
        <taxon>Pseudomonadati</taxon>
        <taxon>Pseudomonadota</taxon>
        <taxon>Gammaproteobacteria</taxon>
        <taxon>Alteromonadales</taxon>
        <taxon>Alteromonadaceae</taxon>
        <taxon>Glaciecola</taxon>
    </lineage>
</organism>
<sequence length="222" mass="23608">MHSLKIGFLIFPGITPLDALGPAQFLARVPGAEVFTIWKNLEVISTDAGFNLVPNTTLNECPQLDVLCVPGGFGTEALMQDEEVLSFIRQQAPKLTYLTAVCTGSLVLGAAGLLKGKKATTHWAWHDKLSALGAVPTKARVVSDGNLMTGGGVTAGIDFGLSLIAKLVGDDAAKLVQLGMEYDPQPPFDSGSPDKASSEDVAFIKKSLIERARKFEQSLTHE</sequence>
<gene>
    <name evidence="2" type="ORF">ACFO4O_14185</name>
</gene>